<comment type="caution">
    <text evidence="1">The sequence shown here is derived from an EMBL/GenBank/DDBJ whole genome shotgun (WGS) entry which is preliminary data.</text>
</comment>
<dbReference type="RefSeq" id="WP_272196308.1">
    <property type="nucleotide sequence ID" value="NZ_JAQNSB010000071.1"/>
</dbReference>
<sequence>MKNKINISIVAGCLCMILNCCIDTFNANLGDNQLGLLVVDGNIISDSTVVFSLSRTFSLGEEEIPKDYNQITAEVAVVGDDGLRIVGTPIGDGQYQVEIGMLNMQTRYGVEIKYEGDVYTSELAYPIETAAIDSLSFEQPEDYGDIYVCLTAHDTKYTDPVYYIWTYEEDWEVRTAYRSRWVYDASKDIVYEYAKAPYARGWSHALSNRTLVGTTEANIENILQNKRVYSISSSDIRVSCYYSTLIRQRGLSKGEFEYYQCKAKQSEDMGGLFTPLPTELPTNITCTNPEKKVIGYIGVNMNISERRLYIPGDEIQYKSPYYCVAMLQGDLSNDGMVGLGYGIAYLRNDGAYMWAFKECVDYRALGATPDKPDFWPLPDWDY</sequence>
<dbReference type="EMBL" id="JAQNSB010000071">
    <property type="protein sequence ID" value="MDC1857534.1"/>
    <property type="molecule type" value="Genomic_DNA"/>
</dbReference>
<evidence type="ECO:0000313" key="1">
    <source>
        <dbReference type="EMBL" id="MDC1857534.1"/>
    </source>
</evidence>
<organism evidence="1 2">
    <name type="scientific">Bacteroides uniformis</name>
    <dbReference type="NCBI Taxonomy" id="820"/>
    <lineage>
        <taxon>Bacteria</taxon>
        <taxon>Pseudomonadati</taxon>
        <taxon>Bacteroidota</taxon>
        <taxon>Bacteroidia</taxon>
        <taxon>Bacteroidales</taxon>
        <taxon>Bacteroidaceae</taxon>
        <taxon>Bacteroides</taxon>
    </lineage>
</organism>
<dbReference type="AlphaFoldDB" id="A0AAW6GIX9"/>
<name>A0AAW6GIX9_BACUN</name>
<gene>
    <name evidence="1" type="ORF">POZ22_22620</name>
</gene>
<dbReference type="Pfam" id="PF14054">
    <property type="entry name" value="DUF4249"/>
    <property type="match status" value="1"/>
</dbReference>
<dbReference type="InterPro" id="IPR025345">
    <property type="entry name" value="DUF4249"/>
</dbReference>
<accession>A0AAW6GIX9</accession>
<reference evidence="1" key="1">
    <citation type="submission" date="2022-10" db="EMBL/GenBank/DDBJ databases">
        <title>Human gut microbiome strain richness.</title>
        <authorList>
            <person name="Chen-Liaw A."/>
        </authorList>
    </citation>
    <scope>NUCLEOTIDE SEQUENCE</scope>
    <source>
        <strain evidence="1">BSD2780061687st1_G10_BSD2780061687b_171204</strain>
    </source>
</reference>
<protein>
    <submittedName>
        <fullName evidence="1">DUF4249 domain-containing protein</fullName>
    </submittedName>
</protein>
<proteinExistence type="predicted"/>
<dbReference type="Proteomes" id="UP001214113">
    <property type="component" value="Unassembled WGS sequence"/>
</dbReference>
<evidence type="ECO:0000313" key="2">
    <source>
        <dbReference type="Proteomes" id="UP001214113"/>
    </source>
</evidence>